<dbReference type="InterPro" id="IPR027417">
    <property type="entry name" value="P-loop_NTPase"/>
</dbReference>
<dbReference type="InterPro" id="IPR056884">
    <property type="entry name" value="NPHP3-like_N"/>
</dbReference>
<dbReference type="SUPFAM" id="SSF52540">
    <property type="entry name" value="P-loop containing nucleoside triphosphate hydrolases"/>
    <property type="match status" value="1"/>
</dbReference>
<evidence type="ECO:0000256" key="1">
    <source>
        <dbReference type="ARBA" id="ARBA00022737"/>
    </source>
</evidence>
<evidence type="ECO:0000313" key="4">
    <source>
        <dbReference type="EMBL" id="APC57603.1"/>
    </source>
</evidence>
<sequence>MADPLSIASGIAGLLSLAGAAFHVVHQYIRTAKDAKDFVKALSKELQSLSSVLQGVKILAEAYEQDETEPSVGLRLEHISACSRVLDDILKGTSSIRDTVKNQKSRTSKVENLKWPFRKSKTDELINELSRHKATLSLALDAASLSALVDCLGKSSWKLRHPGTGIWLTESLRFRTWLLEEGSKIWLSGIPGAGKTVLAGAAIREALQQVATVSNVGVAFFFCDYKNKKTWNITNILGAIATQLAWQNESAFAKLKQYHNEIKPRQGMQLRPKAEDLHEVIIEESEAFDRILLVVDGLDECGDNAEIVSRVLSRLNQDIPNLSSALFSRDEPGIRDVLQDQFDQIDIAAHSEDISLYVGAELEKRIEQRQLRINDMHLKDEILLILTTGAQGM</sequence>
<name>A0A1J0HSL9_9PEZI</name>
<organism evidence="4">
    <name type="scientific">Pestalotiopsis fici</name>
    <dbReference type="NCBI Taxonomy" id="393283"/>
    <lineage>
        <taxon>Eukaryota</taxon>
        <taxon>Fungi</taxon>
        <taxon>Dikarya</taxon>
        <taxon>Ascomycota</taxon>
        <taxon>Pezizomycotina</taxon>
        <taxon>Sordariomycetes</taxon>
        <taxon>Xylariomycetidae</taxon>
        <taxon>Amphisphaeriales</taxon>
        <taxon>Sporocadaceae</taxon>
        <taxon>Pestalotiopsis</taxon>
    </lineage>
</organism>
<evidence type="ECO:0000259" key="3">
    <source>
        <dbReference type="Pfam" id="PF24883"/>
    </source>
</evidence>
<dbReference type="InterPro" id="IPR031348">
    <property type="entry name" value="PigL_N"/>
</dbReference>
<dbReference type="EMBL" id="KU963195">
    <property type="protein sequence ID" value="APC57603.1"/>
    <property type="molecule type" value="Genomic_DNA"/>
</dbReference>
<dbReference type="AlphaFoldDB" id="A0A1J0HSL9"/>
<evidence type="ECO:0000259" key="2">
    <source>
        <dbReference type="Pfam" id="PF17111"/>
    </source>
</evidence>
<dbReference type="Gene3D" id="3.40.50.300">
    <property type="entry name" value="P-loop containing nucleotide triphosphate hydrolases"/>
    <property type="match status" value="1"/>
</dbReference>
<proteinExistence type="predicted"/>
<dbReference type="Pfam" id="PF17111">
    <property type="entry name" value="PigL_N"/>
    <property type="match status" value="1"/>
</dbReference>
<dbReference type="Pfam" id="PF24883">
    <property type="entry name" value="NPHP3_N"/>
    <property type="match status" value="1"/>
</dbReference>
<feature type="domain" description="Azaphilone pigments biosynthesis cluster protein L N-terminal" evidence="2">
    <location>
        <begin position="2"/>
        <end position="146"/>
    </location>
</feature>
<dbReference type="PANTHER" id="PTHR10039:SF16">
    <property type="entry name" value="GPI INOSITOL-DEACYLASE"/>
    <property type="match status" value="1"/>
</dbReference>
<reference evidence="4" key="1">
    <citation type="submission" date="2016-03" db="EMBL/GenBank/DDBJ databases">
        <title>Characterization of the prenylation step in anticancer agent Iso-A82775C biosynthesis from endophytic fungi Pestalotiopsis fici.</title>
        <authorList>
            <person name="Pan Y."/>
            <person name="Liu L."/>
            <person name="Liu G."/>
        </authorList>
    </citation>
    <scope>NUCLEOTIDE SEQUENCE</scope>
</reference>
<accession>A0A1J0HSL9</accession>
<keyword evidence="1" id="KW-0677">Repeat</keyword>
<feature type="domain" description="Nephrocystin 3-like N-terminal" evidence="3">
    <location>
        <begin position="163"/>
        <end position="329"/>
    </location>
</feature>
<evidence type="ECO:0008006" key="5">
    <source>
        <dbReference type="Google" id="ProtNLM"/>
    </source>
</evidence>
<dbReference type="PANTHER" id="PTHR10039">
    <property type="entry name" value="AMELOGENIN"/>
    <property type="match status" value="1"/>
</dbReference>
<protein>
    <recommendedName>
        <fullName evidence="5">NACHT domain-containing protein</fullName>
    </recommendedName>
</protein>